<feature type="region of interest" description="Disordered" evidence="1">
    <location>
        <begin position="41"/>
        <end position="60"/>
    </location>
</feature>
<dbReference type="Proteomes" id="UP000215335">
    <property type="component" value="Unassembled WGS sequence"/>
</dbReference>
<proteinExistence type="predicted"/>
<sequence>MRNTHLVPHYILCICILHNICLKRQDELEFPMVIPEIEDDNKGPVQVNNELEDQGIKKKT</sequence>
<keyword evidence="3" id="KW-1185">Reference proteome</keyword>
<organism evidence="2 3">
    <name type="scientific">Trichomalopsis sarcophagae</name>
    <dbReference type="NCBI Taxonomy" id="543379"/>
    <lineage>
        <taxon>Eukaryota</taxon>
        <taxon>Metazoa</taxon>
        <taxon>Ecdysozoa</taxon>
        <taxon>Arthropoda</taxon>
        <taxon>Hexapoda</taxon>
        <taxon>Insecta</taxon>
        <taxon>Pterygota</taxon>
        <taxon>Neoptera</taxon>
        <taxon>Endopterygota</taxon>
        <taxon>Hymenoptera</taxon>
        <taxon>Apocrita</taxon>
        <taxon>Proctotrupomorpha</taxon>
        <taxon>Chalcidoidea</taxon>
        <taxon>Pteromalidae</taxon>
        <taxon>Pteromalinae</taxon>
        <taxon>Trichomalopsis</taxon>
    </lineage>
</organism>
<comment type="caution">
    <text evidence="2">The sequence shown here is derived from an EMBL/GenBank/DDBJ whole genome shotgun (WGS) entry which is preliminary data.</text>
</comment>
<name>A0A232FNW7_9HYME</name>
<reference evidence="2 3" key="1">
    <citation type="journal article" date="2017" name="Curr. Biol.">
        <title>The Evolution of Venom by Co-option of Single-Copy Genes.</title>
        <authorList>
            <person name="Martinson E.O."/>
            <person name="Mrinalini"/>
            <person name="Kelkar Y.D."/>
            <person name="Chang C.H."/>
            <person name="Werren J.H."/>
        </authorList>
    </citation>
    <scope>NUCLEOTIDE SEQUENCE [LARGE SCALE GENOMIC DNA]</scope>
    <source>
        <strain evidence="2 3">Alberta</strain>
        <tissue evidence="2">Whole body</tissue>
    </source>
</reference>
<evidence type="ECO:0000313" key="3">
    <source>
        <dbReference type="Proteomes" id="UP000215335"/>
    </source>
</evidence>
<evidence type="ECO:0000313" key="2">
    <source>
        <dbReference type="EMBL" id="OXU32263.1"/>
    </source>
</evidence>
<evidence type="ECO:0000256" key="1">
    <source>
        <dbReference type="SAM" id="MobiDB-lite"/>
    </source>
</evidence>
<evidence type="ECO:0008006" key="4">
    <source>
        <dbReference type="Google" id="ProtNLM"/>
    </source>
</evidence>
<gene>
    <name evidence="2" type="ORF">TSAR_008084</name>
</gene>
<protein>
    <recommendedName>
        <fullName evidence="4">DDE Tnp4 domain-containing protein</fullName>
    </recommendedName>
</protein>
<dbReference type="AlphaFoldDB" id="A0A232FNW7"/>
<dbReference type="EMBL" id="NNAY01000003">
    <property type="protein sequence ID" value="OXU32263.1"/>
    <property type="molecule type" value="Genomic_DNA"/>
</dbReference>
<accession>A0A232FNW7</accession>